<evidence type="ECO:0000259" key="2">
    <source>
        <dbReference type="PROSITE" id="PS51674"/>
    </source>
</evidence>
<keyword evidence="4" id="KW-1185">Reference proteome</keyword>
<feature type="region of interest" description="Disordered" evidence="1">
    <location>
        <begin position="1"/>
        <end position="126"/>
    </location>
</feature>
<feature type="domain" description="4Fe-4S Wbl-type" evidence="2">
    <location>
        <begin position="160"/>
        <end position="237"/>
    </location>
</feature>
<evidence type="ECO:0000256" key="1">
    <source>
        <dbReference type="SAM" id="MobiDB-lite"/>
    </source>
</evidence>
<dbReference type="InterPro" id="IPR034768">
    <property type="entry name" value="4FE4S_WBL"/>
</dbReference>
<protein>
    <recommendedName>
        <fullName evidence="2">4Fe-4S Wbl-type domain-containing protein</fullName>
    </recommendedName>
</protein>
<name>D5SII8_STRCL</name>
<dbReference type="AlphaFoldDB" id="D5SII8"/>
<feature type="region of interest" description="Disordered" evidence="1">
    <location>
        <begin position="271"/>
        <end position="346"/>
    </location>
</feature>
<gene>
    <name evidence="3" type="ORF">SCLAV_p0240</name>
</gene>
<keyword evidence="3" id="KW-0614">Plasmid</keyword>
<reference evidence="3 4" key="1">
    <citation type="journal article" date="2010" name="Genome Biol. Evol.">
        <title>The sequence of a 1.8-mb bacterial linear plasmid reveals a rich evolutionary reservoir of secondary metabolic pathways.</title>
        <authorList>
            <person name="Medema M.H."/>
            <person name="Trefzer A."/>
            <person name="Kovalchuk A."/>
            <person name="van den Berg M."/>
            <person name="Mueller U."/>
            <person name="Heijne W."/>
            <person name="Wu L."/>
            <person name="Alam M.T."/>
            <person name="Ronning C.M."/>
            <person name="Nierman W.C."/>
            <person name="Bovenberg R.A.L."/>
            <person name="Breitling R."/>
            <person name="Takano E."/>
        </authorList>
    </citation>
    <scope>NUCLEOTIDE SEQUENCE [LARGE SCALE GENOMIC DNA]</scope>
    <source>
        <strain evidence="4">ATCC 27064 / DSM 738 / JCM 4710 / NBRC 13307 / NCIMB 12785 / NRRL 3585 / VKM Ac-602</strain>
        <plasmid evidence="3">pSCL4</plasmid>
    </source>
</reference>
<accession>D5SII8</accession>
<feature type="compositionally biased region" description="Polar residues" evidence="1">
    <location>
        <begin position="276"/>
        <end position="291"/>
    </location>
</feature>
<feature type="region of interest" description="Disordered" evidence="1">
    <location>
        <begin position="361"/>
        <end position="402"/>
    </location>
</feature>
<dbReference type="PROSITE" id="PS51674">
    <property type="entry name" value="4FE4S_WBL"/>
    <property type="match status" value="1"/>
</dbReference>
<dbReference type="Proteomes" id="UP000002357">
    <property type="component" value="Plasmid pSCL4"/>
</dbReference>
<dbReference type="eggNOG" id="ENOG5032ECB">
    <property type="taxonomic scope" value="Bacteria"/>
</dbReference>
<evidence type="ECO:0000313" key="3">
    <source>
        <dbReference type="EMBL" id="EFG03731.2"/>
    </source>
</evidence>
<dbReference type="EMBL" id="CM000914">
    <property type="protein sequence ID" value="EFG03731.2"/>
    <property type="molecule type" value="Genomic_DNA"/>
</dbReference>
<geneLocation type="plasmid" evidence="3 4">
    <name>pSCL4</name>
</geneLocation>
<proteinExistence type="predicted"/>
<evidence type="ECO:0000313" key="4">
    <source>
        <dbReference type="Proteomes" id="UP000002357"/>
    </source>
</evidence>
<feature type="compositionally biased region" description="Basic and acidic residues" evidence="1">
    <location>
        <begin position="81"/>
        <end position="90"/>
    </location>
</feature>
<feature type="compositionally biased region" description="Basic and acidic residues" evidence="1">
    <location>
        <begin position="310"/>
        <end position="319"/>
    </location>
</feature>
<sequence>MRTAGPRRDAGQATATSQPCRVRRDLRSGFHSTFSHAVLHRADKDPRAVKQGRYRGPRRQTDDRFESGPGHCAVHTRCYKRRPEGESSGRRDHRPTPTKGTPVNVILTHPVPSGGDTAEPAPTPVHDSGTDWLAPGFDSPVLARISRRLVLQARVDAGASCASAPAPGVGRVEWFRGEREPYAAWKARTLLLLKVCGGCPARAACRELALRDLEGMDLNRGEDDMVRGGLLTGELRDLGTAQARDIEEAVARDDEAAGVFRRRRTLGAGLDRDTLGTASGSAGQTLVQSGSGDRRPAVGGFVPVFNPGPAERRPAERRTPPPVEAGVVDDVQDEEERDWLEPHDDPAQQFHRLVRHLAADGDQRAAAAGRKARRTLAEMAPGHVRQPLLTPTPTPTGREAVR</sequence>
<organism evidence="3 4">
    <name type="scientific">Streptomyces clavuligerus</name>
    <dbReference type="NCBI Taxonomy" id="1901"/>
    <lineage>
        <taxon>Bacteria</taxon>
        <taxon>Bacillati</taxon>
        <taxon>Actinomycetota</taxon>
        <taxon>Actinomycetes</taxon>
        <taxon>Kitasatosporales</taxon>
        <taxon>Streptomycetaceae</taxon>
        <taxon>Streptomyces</taxon>
    </lineage>
</organism>
<feature type="compositionally biased region" description="Basic and acidic residues" evidence="1">
    <location>
        <begin position="1"/>
        <end position="10"/>
    </location>
</feature>